<dbReference type="InterPro" id="IPR004358">
    <property type="entry name" value="Sig_transdc_His_kin-like_C"/>
</dbReference>
<dbReference type="AlphaFoldDB" id="A0A0A2TB86"/>
<dbReference type="Pfam" id="PF00512">
    <property type="entry name" value="HisKA"/>
    <property type="match status" value="1"/>
</dbReference>
<dbReference type="SUPFAM" id="SSF47384">
    <property type="entry name" value="Homodimeric domain of signal transducing histidine kinase"/>
    <property type="match status" value="1"/>
</dbReference>
<evidence type="ECO:0000313" key="12">
    <source>
        <dbReference type="EMBL" id="KGP71688.1"/>
    </source>
</evidence>
<dbReference type="EMBL" id="AVBF01000052">
    <property type="protein sequence ID" value="KGP71688.1"/>
    <property type="molecule type" value="Genomic_DNA"/>
</dbReference>
<evidence type="ECO:0000256" key="6">
    <source>
        <dbReference type="ARBA" id="ARBA00022741"/>
    </source>
</evidence>
<dbReference type="InterPro" id="IPR003661">
    <property type="entry name" value="HisK_dim/P_dom"/>
</dbReference>
<feature type="transmembrane region" description="Helical" evidence="10">
    <location>
        <begin position="190"/>
        <end position="212"/>
    </location>
</feature>
<dbReference type="Gene3D" id="1.10.287.130">
    <property type="match status" value="1"/>
</dbReference>
<keyword evidence="6" id="KW-0547">Nucleotide-binding</keyword>
<evidence type="ECO:0000256" key="7">
    <source>
        <dbReference type="ARBA" id="ARBA00022777"/>
    </source>
</evidence>
<keyword evidence="13" id="KW-1185">Reference proteome</keyword>
<evidence type="ECO:0000256" key="4">
    <source>
        <dbReference type="ARBA" id="ARBA00022553"/>
    </source>
</evidence>
<dbReference type="EC" id="2.7.13.3" evidence="3"/>
<gene>
    <name evidence="12" type="ORF">N782_16445</name>
</gene>
<keyword evidence="5" id="KW-0808">Transferase</keyword>
<protein>
    <recommendedName>
        <fullName evidence="3">histidine kinase</fullName>
        <ecNumber evidence="3">2.7.13.3</ecNumber>
    </recommendedName>
</protein>
<dbReference type="PROSITE" id="PS50109">
    <property type="entry name" value="HIS_KIN"/>
    <property type="match status" value="1"/>
</dbReference>
<reference evidence="12 13" key="1">
    <citation type="journal article" date="2015" name="Stand. Genomic Sci.">
        <title>High quality draft genome sequence of the moderately halophilic bacterium Pontibacillus yanchengensis Y32(T) and comparison among Pontibacillus genomes.</title>
        <authorList>
            <person name="Huang J."/>
            <person name="Qiao Z.X."/>
            <person name="Tang J.W."/>
            <person name="Wang G."/>
        </authorList>
    </citation>
    <scope>NUCLEOTIDE SEQUENCE [LARGE SCALE GENOMIC DNA]</scope>
    <source>
        <strain evidence="12 13">Y32</strain>
    </source>
</reference>
<dbReference type="InterPro" id="IPR005467">
    <property type="entry name" value="His_kinase_dom"/>
</dbReference>
<dbReference type="GO" id="GO:0000155">
    <property type="term" value="F:phosphorelay sensor kinase activity"/>
    <property type="evidence" value="ECO:0007669"/>
    <property type="project" value="InterPro"/>
</dbReference>
<evidence type="ECO:0000256" key="5">
    <source>
        <dbReference type="ARBA" id="ARBA00022679"/>
    </source>
</evidence>
<dbReference type="PANTHER" id="PTHR42878">
    <property type="entry name" value="TWO-COMPONENT HISTIDINE KINASE"/>
    <property type="match status" value="1"/>
</dbReference>
<feature type="transmembrane region" description="Helical" evidence="10">
    <location>
        <begin position="135"/>
        <end position="154"/>
    </location>
</feature>
<dbReference type="Proteomes" id="UP000030147">
    <property type="component" value="Unassembled WGS sequence"/>
</dbReference>
<evidence type="ECO:0000313" key="13">
    <source>
        <dbReference type="Proteomes" id="UP000030147"/>
    </source>
</evidence>
<keyword evidence="10" id="KW-0812">Transmembrane</keyword>
<keyword evidence="4" id="KW-0597">Phosphoprotein</keyword>
<dbReference type="PANTHER" id="PTHR42878:SF14">
    <property type="entry name" value="OSMOLARITY TWO-COMPONENT SYSTEM PROTEIN SSK1"/>
    <property type="match status" value="1"/>
</dbReference>
<dbReference type="GO" id="GO:0007234">
    <property type="term" value="P:osmosensory signaling via phosphorelay pathway"/>
    <property type="evidence" value="ECO:0007669"/>
    <property type="project" value="TreeGrafter"/>
</dbReference>
<dbReference type="GO" id="GO:0030295">
    <property type="term" value="F:protein kinase activator activity"/>
    <property type="evidence" value="ECO:0007669"/>
    <property type="project" value="TreeGrafter"/>
</dbReference>
<sequence>MKDDKKIAYVALGCFLILFGILFPVQSMKWSSWIYENIEISLESTDSGRLVMTALSYITWYSITFSFIYMGAMVISHTLSKRFFSIWNQLMFSGIVLASVLVYNRMYHEHYAYIIHFLLLGIMLFLMNFIPKQRYFYVTFLLILVFMLFSVQWLNLIPALSNFGFGTDDFAVSMKITDEYLTNQKLFNTFSTILFGVFFLIAIIITTLLHLFSKQIMISRQYQQQTEELRETKGALIETNVYKEIHSLVHDLKSPLVTVEGLISLLSLKVQDEKSQSYFERISTSLEKMKDMVSEILYEDTKRELEVQELVNYVRSHVRQEDPDIAFHMQVEENLPNLYINKIRFARALSNVLENALRSLKDEGGNLYLDVEQHEQSIHFLIEDDGPGIDAAWLETIWEEGFSTKNSSGIGLPFVKNVVHQHGGTVSMESEPDVYTRVKIEIPVSEKEDEEDDSGY</sequence>
<evidence type="ECO:0000256" key="9">
    <source>
        <dbReference type="ARBA" id="ARBA00023012"/>
    </source>
</evidence>
<evidence type="ECO:0000259" key="11">
    <source>
        <dbReference type="PROSITE" id="PS50109"/>
    </source>
</evidence>
<feature type="transmembrane region" description="Helical" evidence="10">
    <location>
        <begin position="110"/>
        <end position="130"/>
    </location>
</feature>
<dbReference type="Pfam" id="PF02518">
    <property type="entry name" value="HATPase_c"/>
    <property type="match status" value="1"/>
</dbReference>
<dbReference type="Gene3D" id="3.30.565.10">
    <property type="entry name" value="Histidine kinase-like ATPase, C-terminal domain"/>
    <property type="match status" value="1"/>
</dbReference>
<keyword evidence="7" id="KW-0418">Kinase</keyword>
<evidence type="ECO:0000256" key="8">
    <source>
        <dbReference type="ARBA" id="ARBA00022840"/>
    </source>
</evidence>
<evidence type="ECO:0000256" key="10">
    <source>
        <dbReference type="SAM" id="Phobius"/>
    </source>
</evidence>
<evidence type="ECO:0000256" key="2">
    <source>
        <dbReference type="ARBA" id="ARBA00004370"/>
    </source>
</evidence>
<keyword evidence="9" id="KW-0902">Two-component regulatory system</keyword>
<dbReference type="eggNOG" id="COG2205">
    <property type="taxonomic scope" value="Bacteria"/>
</dbReference>
<evidence type="ECO:0000256" key="3">
    <source>
        <dbReference type="ARBA" id="ARBA00012438"/>
    </source>
</evidence>
<dbReference type="InterPro" id="IPR036097">
    <property type="entry name" value="HisK_dim/P_sf"/>
</dbReference>
<keyword evidence="10" id="KW-0472">Membrane</keyword>
<evidence type="ECO:0000256" key="1">
    <source>
        <dbReference type="ARBA" id="ARBA00000085"/>
    </source>
</evidence>
<feature type="transmembrane region" description="Helical" evidence="10">
    <location>
        <begin position="86"/>
        <end position="104"/>
    </location>
</feature>
<proteinExistence type="predicted"/>
<accession>A0A0A2TB86</accession>
<dbReference type="InterPro" id="IPR003594">
    <property type="entry name" value="HATPase_dom"/>
</dbReference>
<dbReference type="InterPro" id="IPR036890">
    <property type="entry name" value="HATPase_C_sf"/>
</dbReference>
<dbReference type="STRING" id="1385514.N782_16445"/>
<dbReference type="SMART" id="SM00387">
    <property type="entry name" value="HATPase_c"/>
    <property type="match status" value="1"/>
</dbReference>
<comment type="catalytic activity">
    <reaction evidence="1">
        <text>ATP + protein L-histidine = ADP + protein N-phospho-L-histidine.</text>
        <dbReference type="EC" id="2.7.13.3"/>
    </reaction>
</comment>
<dbReference type="GO" id="GO:0005524">
    <property type="term" value="F:ATP binding"/>
    <property type="evidence" value="ECO:0007669"/>
    <property type="project" value="UniProtKB-KW"/>
</dbReference>
<comment type="caution">
    <text evidence="12">The sequence shown here is derived from an EMBL/GenBank/DDBJ whole genome shotgun (WGS) entry which is preliminary data.</text>
</comment>
<feature type="domain" description="Histidine kinase" evidence="11">
    <location>
        <begin position="247"/>
        <end position="446"/>
    </location>
</feature>
<dbReference type="PRINTS" id="PR00344">
    <property type="entry name" value="BCTRLSENSOR"/>
</dbReference>
<dbReference type="InterPro" id="IPR050351">
    <property type="entry name" value="BphY/WalK/GraS-like"/>
</dbReference>
<feature type="transmembrane region" description="Helical" evidence="10">
    <location>
        <begin position="54"/>
        <end position="74"/>
    </location>
</feature>
<keyword evidence="8" id="KW-0067">ATP-binding</keyword>
<dbReference type="CDD" id="cd00082">
    <property type="entry name" value="HisKA"/>
    <property type="match status" value="1"/>
</dbReference>
<organism evidence="12 13">
    <name type="scientific">Pontibacillus yanchengensis Y32</name>
    <dbReference type="NCBI Taxonomy" id="1385514"/>
    <lineage>
        <taxon>Bacteria</taxon>
        <taxon>Bacillati</taxon>
        <taxon>Bacillota</taxon>
        <taxon>Bacilli</taxon>
        <taxon>Bacillales</taxon>
        <taxon>Bacillaceae</taxon>
        <taxon>Pontibacillus</taxon>
    </lineage>
</organism>
<dbReference type="GO" id="GO:0000156">
    <property type="term" value="F:phosphorelay response regulator activity"/>
    <property type="evidence" value="ECO:0007669"/>
    <property type="project" value="TreeGrafter"/>
</dbReference>
<dbReference type="SUPFAM" id="SSF55874">
    <property type="entry name" value="ATPase domain of HSP90 chaperone/DNA topoisomerase II/histidine kinase"/>
    <property type="match status" value="1"/>
</dbReference>
<dbReference type="RefSeq" id="WP_036822194.1">
    <property type="nucleotide sequence ID" value="NZ_AVBF01000052.1"/>
</dbReference>
<name>A0A0A2TB86_9BACI</name>
<keyword evidence="10" id="KW-1133">Transmembrane helix</keyword>
<dbReference type="OrthoDB" id="84942at2"/>
<feature type="transmembrane region" description="Helical" evidence="10">
    <location>
        <begin position="7"/>
        <end position="25"/>
    </location>
</feature>
<comment type="subcellular location">
    <subcellularLocation>
        <location evidence="2">Membrane</location>
    </subcellularLocation>
</comment>